<proteinExistence type="predicted"/>
<reference evidence="2" key="2">
    <citation type="submission" date="2020-09" db="EMBL/GenBank/DDBJ databases">
        <authorList>
            <person name="Sun Q."/>
            <person name="Ohkuma M."/>
        </authorList>
    </citation>
    <scope>NUCLEOTIDE SEQUENCE</scope>
    <source>
        <strain evidence="2">JCM 4637</strain>
    </source>
</reference>
<name>A0A918WVE6_9ACTN</name>
<dbReference type="Pfam" id="PF13546">
    <property type="entry name" value="DDE_5"/>
    <property type="match status" value="1"/>
</dbReference>
<evidence type="ECO:0000313" key="2">
    <source>
        <dbReference type="EMBL" id="GHC85595.1"/>
    </source>
</evidence>
<feature type="domain" description="Transposase IS701-like DDE" evidence="1">
    <location>
        <begin position="40"/>
        <end position="256"/>
    </location>
</feature>
<comment type="caution">
    <text evidence="2">The sequence shown here is derived from an EMBL/GenBank/DDBJ whole genome shotgun (WGS) entry which is preliminary data.</text>
</comment>
<dbReference type="InterPro" id="IPR038721">
    <property type="entry name" value="IS701-like_DDE_dom"/>
</dbReference>
<dbReference type="InterPro" id="IPR039365">
    <property type="entry name" value="IS701-like"/>
</dbReference>
<protein>
    <submittedName>
        <fullName evidence="2">ISXo8 transposase</fullName>
    </submittedName>
</protein>
<dbReference type="EMBL" id="BMVC01000003">
    <property type="protein sequence ID" value="GHC85595.1"/>
    <property type="molecule type" value="Genomic_DNA"/>
</dbReference>
<organism evidence="2 3">
    <name type="scientific">Streptomyces finlayi</name>
    <dbReference type="NCBI Taxonomy" id="67296"/>
    <lineage>
        <taxon>Bacteria</taxon>
        <taxon>Bacillati</taxon>
        <taxon>Actinomycetota</taxon>
        <taxon>Actinomycetes</taxon>
        <taxon>Kitasatosporales</taxon>
        <taxon>Streptomycetaceae</taxon>
        <taxon>Streptomyces</taxon>
    </lineage>
</organism>
<dbReference type="PANTHER" id="PTHR33627:SF1">
    <property type="entry name" value="TRANSPOSASE"/>
    <property type="match status" value="1"/>
</dbReference>
<accession>A0A918WVE6</accession>
<sequence length="412" mass="44165">MSVISSEVRAGRAPRSWSAYRPGGLPDLRESLVSGMGEALFTSFVRRDQRRKGEQYLRGLLCTPGRKSIRNIAAQEGGSASEQSLHHFISSSTWDWRPVREALAGYLTEFTTHQAWVVHPLFIPKAGDQSVGVDYGVDPCTGVFRGQRAFGVWHSGGTLNTPVNWRLFLPDPWLGDTQRRRQAEIPEETGRETLEQCATNAALEMLLSWKAPLRPVVLNTHINRIAETVQRFTAAGVTVVARVRGTARLLMGDPALPGYNGGVLEAQRILESVRGLRRPVAGRGQDAGTLAAAVRVMSPGALPRQRAVGTAEAVGGLALVGEWPEAGGPLGALWVTNATAAPAEWLSRLTRLGGRACQDLSGAGEDVGLKDFEGRSFRGWHRHMTLASAAHAVAALAGTVGTAPPAAHGMTA</sequence>
<evidence type="ECO:0000259" key="1">
    <source>
        <dbReference type="Pfam" id="PF13546"/>
    </source>
</evidence>
<evidence type="ECO:0000313" key="3">
    <source>
        <dbReference type="Proteomes" id="UP000638353"/>
    </source>
</evidence>
<dbReference type="RefSeq" id="WP_229897578.1">
    <property type="nucleotide sequence ID" value="NZ_BMVC01000003.1"/>
</dbReference>
<reference evidence="2" key="1">
    <citation type="journal article" date="2014" name="Int. J. Syst. Evol. Microbiol.">
        <title>Complete genome sequence of Corynebacterium casei LMG S-19264T (=DSM 44701T), isolated from a smear-ripened cheese.</title>
        <authorList>
            <consortium name="US DOE Joint Genome Institute (JGI-PGF)"/>
            <person name="Walter F."/>
            <person name="Albersmeier A."/>
            <person name="Kalinowski J."/>
            <person name="Ruckert C."/>
        </authorList>
    </citation>
    <scope>NUCLEOTIDE SEQUENCE</scope>
    <source>
        <strain evidence="2">JCM 4637</strain>
    </source>
</reference>
<dbReference type="Proteomes" id="UP000638353">
    <property type="component" value="Unassembled WGS sequence"/>
</dbReference>
<gene>
    <name evidence="2" type="ORF">GCM10010334_15920</name>
</gene>
<dbReference type="AlphaFoldDB" id="A0A918WVE6"/>
<dbReference type="PANTHER" id="PTHR33627">
    <property type="entry name" value="TRANSPOSASE"/>
    <property type="match status" value="1"/>
</dbReference>